<evidence type="ECO:0008006" key="3">
    <source>
        <dbReference type="Google" id="ProtNLM"/>
    </source>
</evidence>
<keyword evidence="2" id="KW-1185">Reference proteome</keyword>
<protein>
    <recommendedName>
        <fullName evidence="3">Ig-like domain-containing protein</fullName>
    </recommendedName>
</protein>
<dbReference type="SUPFAM" id="SSF49265">
    <property type="entry name" value="Fibronectin type III"/>
    <property type="match status" value="1"/>
</dbReference>
<dbReference type="Proteomes" id="UP001208570">
    <property type="component" value="Unassembled WGS sequence"/>
</dbReference>
<accession>A0AAD9N564</accession>
<dbReference type="EMBL" id="JAODUP010000196">
    <property type="protein sequence ID" value="KAK2157180.1"/>
    <property type="molecule type" value="Genomic_DNA"/>
</dbReference>
<proteinExistence type="predicted"/>
<dbReference type="InterPro" id="IPR036116">
    <property type="entry name" value="FN3_sf"/>
</dbReference>
<organism evidence="1 2">
    <name type="scientific">Paralvinella palmiformis</name>
    <dbReference type="NCBI Taxonomy" id="53620"/>
    <lineage>
        <taxon>Eukaryota</taxon>
        <taxon>Metazoa</taxon>
        <taxon>Spiralia</taxon>
        <taxon>Lophotrochozoa</taxon>
        <taxon>Annelida</taxon>
        <taxon>Polychaeta</taxon>
        <taxon>Sedentaria</taxon>
        <taxon>Canalipalpata</taxon>
        <taxon>Terebellida</taxon>
        <taxon>Terebelliformia</taxon>
        <taxon>Alvinellidae</taxon>
        <taxon>Paralvinella</taxon>
    </lineage>
</organism>
<dbReference type="InterPro" id="IPR013783">
    <property type="entry name" value="Ig-like_fold"/>
</dbReference>
<sequence length="296" mass="32815">MAAAQESLENSLTLLSRSSVGVHWSLVAVYCLSAALSLCRGEIICQCTNSSCKIDAELTLSRRVFKTGTNLTASCTLLDAAGQHCNFTARDIFFKYLGKKIDERFVTVLNKTTATLNIAGLKRADSGAHMYCLVDGYVNRLSTGVQLPMNVGQAVIKIADRPQKPRFTGCVVYNWLSMNCTWKPATQDTGIKTKQSLFWTVLPGQQLDYCPVQQDGSCVWPSVEDVTHSVQSYRRDFVYYLTIKAENDLGNLSSHVSVPTRYKEDPRAIFFAQLLQQPPVDGSTLTVLFRTALCQI</sequence>
<reference evidence="1" key="1">
    <citation type="journal article" date="2023" name="Mol. Biol. Evol.">
        <title>Third-Generation Sequencing Reveals the Adaptive Role of the Epigenome in Three Deep-Sea Polychaetes.</title>
        <authorList>
            <person name="Perez M."/>
            <person name="Aroh O."/>
            <person name="Sun Y."/>
            <person name="Lan Y."/>
            <person name="Juniper S.K."/>
            <person name="Young C.R."/>
            <person name="Angers B."/>
            <person name="Qian P.Y."/>
        </authorList>
    </citation>
    <scope>NUCLEOTIDE SEQUENCE</scope>
    <source>
        <strain evidence="1">P08H-3</strain>
    </source>
</reference>
<dbReference type="Gene3D" id="2.60.40.10">
    <property type="entry name" value="Immunoglobulins"/>
    <property type="match status" value="2"/>
</dbReference>
<evidence type="ECO:0000313" key="2">
    <source>
        <dbReference type="Proteomes" id="UP001208570"/>
    </source>
</evidence>
<evidence type="ECO:0000313" key="1">
    <source>
        <dbReference type="EMBL" id="KAK2157180.1"/>
    </source>
</evidence>
<gene>
    <name evidence="1" type="ORF">LSH36_196g04062</name>
</gene>
<name>A0AAD9N564_9ANNE</name>
<comment type="caution">
    <text evidence="1">The sequence shown here is derived from an EMBL/GenBank/DDBJ whole genome shotgun (WGS) entry which is preliminary data.</text>
</comment>
<dbReference type="AlphaFoldDB" id="A0AAD9N564"/>